<feature type="signal peptide" evidence="2">
    <location>
        <begin position="1"/>
        <end position="25"/>
    </location>
</feature>
<evidence type="ECO:0000313" key="3">
    <source>
        <dbReference type="EMBL" id="CAD8284742.1"/>
    </source>
</evidence>
<gene>
    <name evidence="3" type="ORF">CEUR00632_LOCUS4777</name>
</gene>
<feature type="chain" id="PRO_5030923524" description="Peroxin-14" evidence="2">
    <location>
        <begin position="26"/>
        <end position="236"/>
    </location>
</feature>
<feature type="region of interest" description="Disordered" evidence="1">
    <location>
        <begin position="142"/>
        <end position="198"/>
    </location>
</feature>
<feature type="compositionally biased region" description="Gly residues" evidence="1">
    <location>
        <begin position="175"/>
        <end position="197"/>
    </location>
</feature>
<protein>
    <recommendedName>
        <fullName evidence="4">Peroxin-14</fullName>
    </recommendedName>
</protein>
<accession>A0A7R9YSQ5</accession>
<evidence type="ECO:0008006" key="4">
    <source>
        <dbReference type="Google" id="ProtNLM"/>
    </source>
</evidence>
<organism evidence="3">
    <name type="scientific">Chlamydomonas euryale</name>
    <dbReference type="NCBI Taxonomy" id="1486919"/>
    <lineage>
        <taxon>Eukaryota</taxon>
        <taxon>Viridiplantae</taxon>
        <taxon>Chlorophyta</taxon>
        <taxon>core chlorophytes</taxon>
        <taxon>Chlorophyceae</taxon>
        <taxon>CS clade</taxon>
        <taxon>Chlamydomonadales</taxon>
        <taxon>Chlamydomonadaceae</taxon>
        <taxon>Chlamydomonas</taxon>
    </lineage>
</organism>
<feature type="compositionally biased region" description="Polar residues" evidence="1">
    <location>
        <begin position="81"/>
        <end position="95"/>
    </location>
</feature>
<name>A0A7R9YSQ5_9CHLO</name>
<evidence type="ECO:0000256" key="1">
    <source>
        <dbReference type="SAM" id="MobiDB-lite"/>
    </source>
</evidence>
<proteinExistence type="predicted"/>
<sequence length="236" mass="24503">MLRRRASGTAARLLLRALLPCGGSAQSPGLAGEARPWAQAGWPAEASASAHACLPPGLYMRLCSSSQDAHRPPPRLESNRSHGSQRGTETSQQAAGGTMQPGAMQSGEPGSPQDHTRLMNFLLGGTATAGFFVYSLAQHRQPSTQKLREEREEAAVQPVTSTKEPGAAPLDDEAGGAGNAGSTEGGNPGSDDGGGRGSSYMVAVKHAIADTVDMLEDIVDAVEDFVDTFEDMDSAD</sequence>
<dbReference type="EMBL" id="HBEC01010400">
    <property type="protein sequence ID" value="CAD8284742.1"/>
    <property type="molecule type" value="Transcribed_RNA"/>
</dbReference>
<evidence type="ECO:0000256" key="2">
    <source>
        <dbReference type="SAM" id="SignalP"/>
    </source>
</evidence>
<keyword evidence="2" id="KW-0732">Signal</keyword>
<reference evidence="3" key="1">
    <citation type="submission" date="2021-01" db="EMBL/GenBank/DDBJ databases">
        <authorList>
            <person name="Corre E."/>
            <person name="Pelletier E."/>
            <person name="Niang G."/>
            <person name="Scheremetjew M."/>
            <person name="Finn R."/>
            <person name="Kale V."/>
            <person name="Holt S."/>
            <person name="Cochrane G."/>
            <person name="Meng A."/>
            <person name="Brown T."/>
            <person name="Cohen L."/>
        </authorList>
    </citation>
    <scope>NUCLEOTIDE SEQUENCE</scope>
    <source>
        <strain evidence="3">CCMP219</strain>
    </source>
</reference>
<feature type="region of interest" description="Disordered" evidence="1">
    <location>
        <begin position="64"/>
        <end position="117"/>
    </location>
</feature>
<dbReference type="AlphaFoldDB" id="A0A7R9YSQ5"/>